<comment type="caution">
    <text evidence="1">The sequence shown here is derived from an EMBL/GenBank/DDBJ whole genome shotgun (WGS) entry which is preliminary data.</text>
</comment>
<proteinExistence type="predicted"/>
<dbReference type="PATRIC" id="fig|660596.6.peg.1377"/>
<reference evidence="1 2" key="1">
    <citation type="journal article" date="2012" name="Mol. Microbiol.">
        <title>The genetic and structural basis of two distinct terminal side branch residues in stewartan and amylovoran exopolysaccharides and their potential role in host adaptation.</title>
        <authorList>
            <person name="Wang X."/>
            <person name="Yang F."/>
            <person name="von Bodman S.B."/>
        </authorList>
    </citation>
    <scope>NUCLEOTIDE SEQUENCE [LARGE SCALE GENOMIC DNA]</scope>
    <source>
        <strain evidence="1 2">DC283</strain>
    </source>
</reference>
<name>H3RBM3_PANSE</name>
<accession>H3RBM3</accession>
<gene>
    <name evidence="1" type="ORF">CKS_4115</name>
</gene>
<dbReference type="AlphaFoldDB" id="H3RBM3"/>
<evidence type="ECO:0000313" key="2">
    <source>
        <dbReference type="Proteomes" id="UP000005050"/>
    </source>
</evidence>
<organism evidence="1 2">
    <name type="scientific">Pantoea stewartii subsp. stewartii DC283</name>
    <dbReference type="NCBI Taxonomy" id="660596"/>
    <lineage>
        <taxon>Bacteria</taxon>
        <taxon>Pseudomonadati</taxon>
        <taxon>Pseudomonadota</taxon>
        <taxon>Gammaproteobacteria</taxon>
        <taxon>Enterobacterales</taxon>
        <taxon>Erwiniaceae</taxon>
        <taxon>Pantoea</taxon>
    </lineage>
</organism>
<dbReference type="STRING" id="660596.DSJ_10150"/>
<dbReference type="Proteomes" id="UP000005050">
    <property type="component" value="Unassembled WGS sequence"/>
</dbReference>
<evidence type="ECO:0000313" key="1">
    <source>
        <dbReference type="EMBL" id="EHU01362.1"/>
    </source>
</evidence>
<protein>
    <submittedName>
        <fullName evidence="1">Putative bacteriophage protein</fullName>
    </submittedName>
</protein>
<dbReference type="EMBL" id="AHIE01000008">
    <property type="protein sequence ID" value="EHU01362.1"/>
    <property type="molecule type" value="Genomic_DNA"/>
</dbReference>
<dbReference type="InterPro" id="IPR020049">
    <property type="entry name" value="Major_capsid-like"/>
</dbReference>
<dbReference type="PIRSF" id="PIRSF029202">
    <property type="entry name" value="UCP029202"/>
    <property type="match status" value="1"/>
</dbReference>
<dbReference type="Pfam" id="PF09950">
    <property type="entry name" value="Major_capside"/>
    <property type="match status" value="1"/>
</dbReference>
<sequence length="319" mass="35014">MQNMQTFDRATYDSTGVFLVGELERLDQTLNEPLVQYTWSRDIDLRTDVAIYDQISSWTNTQFGSVGTGANPNGKNWISQESTALAGVSVNIERSFRALNTWGMELGWTVEELAAAQHVGRPIDTQKHAGMQLKWNMDIDEQVYIGDKTLGANGVPGLVNQPGLNTQAAAKVWAGGKPDDIRNDINTLLNAAWASTGYAVVPTDLLLPPEQFAYLASVIVSSAGNQSLLSYLSTNTIAYHQNGVPLNIRAVKWLKGAGANGSDRAVAYTKDHKFVRFPMVPLQSIPVQYRGLWQIVTYYGKLGAVEPVYPETIAYLDGL</sequence>